<feature type="region of interest" description="Disordered" evidence="3">
    <location>
        <begin position="2344"/>
        <end position="2372"/>
    </location>
</feature>
<feature type="region of interest" description="Disordered" evidence="3">
    <location>
        <begin position="420"/>
        <end position="464"/>
    </location>
</feature>
<keyword evidence="8" id="KW-1185">Reference proteome</keyword>
<feature type="domain" description="B30.2/SPRY" evidence="6">
    <location>
        <begin position="2089"/>
        <end position="2294"/>
    </location>
</feature>
<feature type="compositionally biased region" description="Basic and acidic residues" evidence="3">
    <location>
        <begin position="452"/>
        <end position="464"/>
    </location>
</feature>
<dbReference type="InterPro" id="IPR003877">
    <property type="entry name" value="SPRY_dom"/>
</dbReference>
<feature type="compositionally biased region" description="Basic and acidic residues" evidence="3">
    <location>
        <begin position="1295"/>
        <end position="1308"/>
    </location>
</feature>
<feature type="transmembrane region" description="Helical" evidence="4">
    <location>
        <begin position="76"/>
        <end position="97"/>
    </location>
</feature>
<keyword evidence="1" id="KW-0677">Repeat</keyword>
<feature type="chain" id="PRO_5025563081" evidence="5">
    <location>
        <begin position="35"/>
        <end position="2372"/>
    </location>
</feature>
<dbReference type="PANTHER" id="PTHR24198:SF165">
    <property type="entry name" value="ANKYRIN REPEAT-CONTAINING PROTEIN-RELATED"/>
    <property type="match status" value="1"/>
</dbReference>
<feature type="transmembrane region" description="Helical" evidence="4">
    <location>
        <begin position="532"/>
        <end position="551"/>
    </location>
</feature>
<feature type="transmembrane region" description="Helical" evidence="4">
    <location>
        <begin position="332"/>
        <end position="352"/>
    </location>
</feature>
<dbReference type="EMBL" id="ML976985">
    <property type="protein sequence ID" value="KAF1959247.1"/>
    <property type="molecule type" value="Genomic_DNA"/>
</dbReference>
<evidence type="ECO:0000256" key="3">
    <source>
        <dbReference type="SAM" id="MobiDB-lite"/>
    </source>
</evidence>
<evidence type="ECO:0000313" key="8">
    <source>
        <dbReference type="Proteomes" id="UP000800035"/>
    </source>
</evidence>
<evidence type="ECO:0000313" key="7">
    <source>
        <dbReference type="EMBL" id="KAF1959247.1"/>
    </source>
</evidence>
<evidence type="ECO:0000259" key="6">
    <source>
        <dbReference type="PROSITE" id="PS50188"/>
    </source>
</evidence>
<feature type="compositionally biased region" description="Basic and acidic residues" evidence="3">
    <location>
        <begin position="227"/>
        <end position="240"/>
    </location>
</feature>
<keyword evidence="4" id="KW-0812">Transmembrane</keyword>
<feature type="region of interest" description="Disordered" evidence="3">
    <location>
        <begin position="1635"/>
        <end position="1657"/>
    </location>
</feature>
<protein>
    <submittedName>
        <fullName evidence="7">Ankyrin</fullName>
    </submittedName>
</protein>
<dbReference type="SMART" id="SM00248">
    <property type="entry name" value="ANK"/>
    <property type="match status" value="10"/>
</dbReference>
<gene>
    <name evidence="7" type="ORF">CC80DRAFT_323932</name>
</gene>
<keyword evidence="4" id="KW-0472">Membrane</keyword>
<feature type="region of interest" description="Disordered" evidence="3">
    <location>
        <begin position="777"/>
        <end position="821"/>
    </location>
</feature>
<reference evidence="7" key="1">
    <citation type="journal article" date="2020" name="Stud. Mycol.">
        <title>101 Dothideomycetes genomes: a test case for predicting lifestyles and emergence of pathogens.</title>
        <authorList>
            <person name="Haridas S."/>
            <person name="Albert R."/>
            <person name="Binder M."/>
            <person name="Bloem J."/>
            <person name="Labutti K."/>
            <person name="Salamov A."/>
            <person name="Andreopoulos B."/>
            <person name="Baker S."/>
            <person name="Barry K."/>
            <person name="Bills G."/>
            <person name="Bluhm B."/>
            <person name="Cannon C."/>
            <person name="Castanera R."/>
            <person name="Culley D."/>
            <person name="Daum C."/>
            <person name="Ezra D."/>
            <person name="Gonzalez J."/>
            <person name="Henrissat B."/>
            <person name="Kuo A."/>
            <person name="Liang C."/>
            <person name="Lipzen A."/>
            <person name="Lutzoni F."/>
            <person name="Magnuson J."/>
            <person name="Mondo S."/>
            <person name="Nolan M."/>
            <person name="Ohm R."/>
            <person name="Pangilinan J."/>
            <person name="Park H.-J."/>
            <person name="Ramirez L."/>
            <person name="Alfaro M."/>
            <person name="Sun H."/>
            <person name="Tritt A."/>
            <person name="Yoshinaga Y."/>
            <person name="Zwiers L.-H."/>
            <person name="Turgeon B."/>
            <person name="Goodwin S."/>
            <person name="Spatafora J."/>
            <person name="Crous P."/>
            <person name="Grigoriev I."/>
        </authorList>
    </citation>
    <scope>NUCLEOTIDE SEQUENCE</scope>
    <source>
        <strain evidence="7">CBS 675.92</strain>
    </source>
</reference>
<keyword evidence="2" id="KW-0040">ANK repeat</keyword>
<dbReference type="InterPro" id="IPR043136">
    <property type="entry name" value="B30.2/SPRY_sf"/>
</dbReference>
<feature type="compositionally biased region" description="Polar residues" evidence="3">
    <location>
        <begin position="424"/>
        <end position="451"/>
    </location>
</feature>
<keyword evidence="4" id="KW-1133">Transmembrane helix</keyword>
<evidence type="ECO:0000256" key="1">
    <source>
        <dbReference type="ARBA" id="ARBA00022737"/>
    </source>
</evidence>
<dbReference type="InterPro" id="IPR001870">
    <property type="entry name" value="B30.2/SPRY"/>
</dbReference>
<dbReference type="Gene3D" id="1.25.40.20">
    <property type="entry name" value="Ankyrin repeat-containing domain"/>
    <property type="match status" value="4"/>
</dbReference>
<evidence type="ECO:0000256" key="4">
    <source>
        <dbReference type="SAM" id="Phobius"/>
    </source>
</evidence>
<dbReference type="Gene3D" id="2.60.120.920">
    <property type="match status" value="1"/>
</dbReference>
<dbReference type="OrthoDB" id="194358at2759"/>
<feature type="compositionally biased region" description="Polar residues" evidence="3">
    <location>
        <begin position="2344"/>
        <end position="2362"/>
    </location>
</feature>
<evidence type="ECO:0000256" key="2">
    <source>
        <dbReference type="ARBA" id="ARBA00023043"/>
    </source>
</evidence>
<evidence type="ECO:0000256" key="5">
    <source>
        <dbReference type="SAM" id="SignalP"/>
    </source>
</evidence>
<feature type="compositionally biased region" description="Polar residues" evidence="3">
    <location>
        <begin position="978"/>
        <end position="995"/>
    </location>
</feature>
<feature type="compositionally biased region" description="Basic and acidic residues" evidence="3">
    <location>
        <begin position="275"/>
        <end position="294"/>
    </location>
</feature>
<organism evidence="7 8">
    <name type="scientific">Byssothecium circinans</name>
    <dbReference type="NCBI Taxonomy" id="147558"/>
    <lineage>
        <taxon>Eukaryota</taxon>
        <taxon>Fungi</taxon>
        <taxon>Dikarya</taxon>
        <taxon>Ascomycota</taxon>
        <taxon>Pezizomycotina</taxon>
        <taxon>Dothideomycetes</taxon>
        <taxon>Pleosporomycetidae</taxon>
        <taxon>Pleosporales</taxon>
        <taxon>Massarineae</taxon>
        <taxon>Massarinaceae</taxon>
        <taxon>Byssothecium</taxon>
    </lineage>
</organism>
<dbReference type="CDD" id="cd12885">
    <property type="entry name" value="SPRY_RanBP_like"/>
    <property type="match status" value="1"/>
</dbReference>
<dbReference type="Pfam" id="PF00622">
    <property type="entry name" value="SPRY"/>
    <property type="match status" value="1"/>
</dbReference>
<sequence length="2372" mass="264542">MARSQLRRSMVRTMPLSHLYALVLLVILPHAVAADGDSPSEFAFTLFTDFAPLLALFGEQFARQFMSESLTWLDHIIFAMAPLGILTAIVGAIRVSGPGWAKAFIGRARETRAAAEIELMSSTSSEVCEVYNGKNVVRAMGTPKLTQFILFPPEYRDDDRTCGIHTLETAYNRKQPFLEKGEYGVMTDWDTPPQQVNGEVMGTGIVLGTGLALGVGADIRVHLKKVSDNAKKSSTRKDKQSVLSTSPDGTIGPRRRRLWSRSKSKPPDVEDPLVDNERRAKEKQIDEHSIDAKGTKSIHRHTFPEELKGSSPNLQLNLPSNLSSHKGTIGELWCAAALAIFLQLSVMVVSAVTSFHPRIQQSIGRPQMNFGFWLFIAGTLCLNLGMILCSFVIEQSTREWAWRKTTRGLQLLGPEKEGDLSIDSVENSSEEAQSKSPVLTKTKTIAQGQRSSSKEHSNDANRADPSKELPPLQLFWMQQKHSVNDQDFDPFLILGGHKDEILTSSRLKHEPWKTIWGMTIPTWATRFAGNQYEFLTICASVLGVVGFILQLEGLRGLAWPTALSQLGAIFLVALLRAIIRRRLGESPTTISTFAGHELDWLTLRLVYERNALPAPHASGDADVVKAVTRWKVLTRPDLPNVCKNEDKKSPSDHPNAPRMRSNIHDISQFPRSLLMERGEMVDVQKSAYLLQQRILRKPEQDSEYLFQQTSQVAVDVRRRLGELAQCPGVASQEAIALAQAISLVLTDLCPVQEDGDKTFTWSLATVMLEVDEEIEARQLNRPKPSRTNSNKLLPAIPKREKSGDSQENTPHGILGSKPDTVTLKAKGNKKGWNMRPVDIDAILSLWMSTIARSGANANIKDRAHGKGGTKDDDMEDDESGNWLSQASSATVKYRRILGENPPRYKPQDPTETLNESDTGTDTDKRASIVRTDILTRDLNWWTSDPRVTAITENTGDPQDTGDDMLEIGFNGLYPKRQTVPNSDTRKSQGPTTKKSQAPEASKISAELKAVQDEAIRGKVVSIISDASLEVVLAHHLFSAFMWAVSDEIQEDKIDTATVEDAELFDGSDFQNTWNIPTLRNKRLMKLARAIVGLGLGPIDDVLLAIIPPLSHRGILPNEAMMGVLLRKTKDHERDHDWPQAQTTYLNLLDLQMDPRGMDRISYEIVVELIEFLFLARETIDDLRGSMTLEGSEMVGNQATSLRQAVKAVSSGLQAHELLFRVASQLHWFYYRQQRNTKFDNLMKSLQVLPSEVKIPSDRNQSKKVTRPDDKLLKLVRFSPYHEYIARCLAEKSVRSSDESTRQEMKSESKQTATTKESEWKQLATKPDIFGWYPLHYATVGGNSELFQDVSNIYINMGKPQHELRDKSGRTPLHYAAMYQPGWIKTFTGTQEKGKSAAKVLGKNGMLPIHCAARSGEVKSLENLEKYCNLNAVDSFGRSALHLAVLAVSPEAVEFLLKDDTRNPILQTGDELLQRTPLHFALVSAGDKYDPPELVDKKKVIVNQLMARVMAREKDLEAMTITDERKDTPIKLALRNQDVELFKTLLSKLPKVPRPQGTDAERSVATICFTSMLKEAVRLKSQDVLVLLFEHVKNEGWDARWIADAFSEARDCSFDDMLHRMLKIVDSLVGETVSGHTASAGATEATGESDEPMTESQADAKPYDWDAALKVTPKFRNDLEREFQIRKELVMITAVQSMDPSFVGHVFDKGIEDLGQEHVWNKKDSQKRSALAYIAKLKKVRKGLSDEELDIPMDRRIAMLDFLWGCWRVEDKARALNDPQGKFDKTPLIYAVRNNLLPLAKKFVAAIVEAKAHIEGMDWYGSSAFMYALQKADDTAGEWRKTLADADPSLVNEITGTSKTGFRTTPLIEAVRDGRSDITEFLSTYPETDPNLGDRDGDPTLTWAYWQESPDLLLTLFGKFKTIDPHKRNKSGISPLMYAYRDAMDGGISPRIQNMFKAPRIRMQGYEVTLMLSHANCRGNIDLVNFLLKKRADPCSSDDAGRSQVELAALRGNVEVFKFLCQTLEVAKQTQMLKRVYHACVQRTHEHGRNDEIIDELIKRKIDISTTELDANGWNLEDCAMYAGNPQALTKLNIKGETSPSPLRQHRPPSSWALRPDNPFFEARPDECILMVKAPFPNGLPSAKNNGSQFLVRADSCIPYEMTRYYWEMEIIHNPADITISMGICSPHSESHGHVGWTGSASCGYHSDDGSVFDNRVADEGYTGPPWSAGHVVGCLIVLRDTYRAIEFFMDGSSIGFALKLPDNMRGQLYPCVAMRADQDSEGTKVKATFGAELKHAQVTSDGNVRSGTAALKESTEPVWLATDSKDVEDGYRGFSIGQIPSAGNISGATRQVGNEPTAQSEGNVGDEVGRQS</sequence>
<feature type="compositionally biased region" description="Low complexity" evidence="3">
    <location>
        <begin position="1635"/>
        <end position="1645"/>
    </location>
</feature>
<keyword evidence="5" id="KW-0732">Signal</keyword>
<feature type="region of interest" description="Disordered" evidence="3">
    <location>
        <begin position="227"/>
        <end position="298"/>
    </location>
</feature>
<dbReference type="Pfam" id="PF12796">
    <property type="entry name" value="Ank_2"/>
    <property type="match status" value="1"/>
</dbReference>
<feature type="region of interest" description="Disordered" evidence="3">
    <location>
        <begin position="898"/>
        <end position="923"/>
    </location>
</feature>
<dbReference type="InterPro" id="IPR044736">
    <property type="entry name" value="Gid1/RanBPM/SPLA_SPRY"/>
</dbReference>
<dbReference type="Proteomes" id="UP000800035">
    <property type="component" value="Unassembled WGS sequence"/>
</dbReference>
<dbReference type="InterPro" id="IPR036770">
    <property type="entry name" value="Ankyrin_rpt-contain_sf"/>
</dbReference>
<name>A0A6A5UDR0_9PLEO</name>
<feature type="region of interest" description="Disordered" evidence="3">
    <location>
        <begin position="949"/>
        <end position="1002"/>
    </location>
</feature>
<accession>A0A6A5UDR0</accession>
<proteinExistence type="predicted"/>
<dbReference type="PROSITE" id="PS50188">
    <property type="entry name" value="B302_SPRY"/>
    <property type="match status" value="1"/>
</dbReference>
<feature type="region of interest" description="Disordered" evidence="3">
    <location>
        <begin position="640"/>
        <end position="662"/>
    </location>
</feature>
<feature type="transmembrane region" description="Helical" evidence="4">
    <location>
        <begin position="372"/>
        <end position="393"/>
    </location>
</feature>
<feature type="compositionally biased region" description="Basic and acidic residues" evidence="3">
    <location>
        <begin position="859"/>
        <end position="871"/>
    </location>
</feature>
<feature type="compositionally biased region" description="Polar residues" evidence="3">
    <location>
        <begin position="909"/>
        <end position="919"/>
    </location>
</feature>
<feature type="region of interest" description="Disordered" evidence="3">
    <location>
        <begin position="1295"/>
        <end position="1317"/>
    </location>
</feature>
<dbReference type="InterPro" id="IPR013320">
    <property type="entry name" value="ConA-like_dom_sf"/>
</dbReference>
<dbReference type="PANTHER" id="PTHR24198">
    <property type="entry name" value="ANKYRIN REPEAT AND PROTEIN KINASE DOMAIN-CONTAINING PROTEIN"/>
    <property type="match status" value="1"/>
</dbReference>
<feature type="signal peptide" evidence="5">
    <location>
        <begin position="1"/>
        <end position="34"/>
    </location>
</feature>
<feature type="region of interest" description="Disordered" evidence="3">
    <location>
        <begin position="859"/>
        <end position="886"/>
    </location>
</feature>
<dbReference type="SUPFAM" id="SSF49899">
    <property type="entry name" value="Concanavalin A-like lectins/glucanases"/>
    <property type="match status" value="1"/>
</dbReference>
<feature type="compositionally biased region" description="Basic residues" evidence="3">
    <location>
        <begin position="253"/>
        <end position="264"/>
    </location>
</feature>
<dbReference type="InterPro" id="IPR002110">
    <property type="entry name" value="Ankyrin_rpt"/>
</dbReference>
<dbReference type="SUPFAM" id="SSF48403">
    <property type="entry name" value="Ankyrin repeat"/>
    <property type="match status" value="2"/>
</dbReference>